<dbReference type="GO" id="GO:0003676">
    <property type="term" value="F:nucleic acid binding"/>
    <property type="evidence" value="ECO:0007669"/>
    <property type="project" value="InterPro"/>
</dbReference>
<comment type="caution">
    <text evidence="4">The sequence shown here is derived from an EMBL/GenBank/DDBJ whole genome shotgun (WGS) entry which is preliminary data.</text>
</comment>
<dbReference type="SUPFAM" id="SSF57756">
    <property type="entry name" value="Retrovirus zinc finger-like domains"/>
    <property type="match status" value="2"/>
</dbReference>
<protein>
    <recommendedName>
        <fullName evidence="3">CCHC-type domain-containing protein</fullName>
    </recommendedName>
</protein>
<proteinExistence type="predicted"/>
<feature type="region of interest" description="Disordered" evidence="2">
    <location>
        <begin position="27"/>
        <end position="54"/>
    </location>
</feature>
<dbReference type="Gene3D" id="4.10.60.10">
    <property type="entry name" value="Zinc finger, CCHC-type"/>
    <property type="match status" value="2"/>
</dbReference>
<feature type="compositionally biased region" description="Basic and acidic residues" evidence="2">
    <location>
        <begin position="567"/>
        <end position="603"/>
    </location>
</feature>
<sequence>MTRNKKKNGNITCNYCKKPGHLQKDCIHDPKNNNQKNNQNNQNNQKNNQNNQNNQKNNQKNQCGYCGNNGHYEAYCDKKKQDAANTGANSGFLTQPEALWCKWCNTCLHSTPGCQDTNAQVQVMVKADNDRCDRCGYKGHTSKNCCNPYPAMKCLFCQSLGHAFQDCVRRNEPRFHEILASLPSHQSGSTVKKDEPSHAMSNTITTFKRRREALDQSQKACNDFIANLVNATSNKETQDVIPVKNDELGYIMDGLLHWQPGADCNLWGRDLTETVKAMRMYHVAEGVSFFRIAYAIHRLEAGFNISCAHWGCKGNAIIMTPEFQPVNVSTRSGYPRDQAEHAVFLATNCSHSFFAFEWRRSRIEEGDLTPLYLLQAAHSNPILNQYTELKAGITTRDLDLEYDAMLETEKRRQALDAEQQKIAETSRRLELREAEFKRIGELASSPMDYKMTTPVTSTHNKTGPSTSSTGSGGSGSPPDDSGPSDSNPPSGPTAHYGTGSPAPKAAPDHGSNPHYNSPDHGKKGKRSDTVMKDHPALFKFTKGGSGGASPHSKRPKPETHGPVSDVVHPKGVEKNKKPPKDEDMTAERPEGKKGGKRGKDGRGGGRRGSSPKDGGKGGSGGAPRGPSAGPSNSDNEDHIS</sequence>
<feature type="domain" description="CCHC-type" evidence="3">
    <location>
        <begin position="13"/>
        <end position="26"/>
    </location>
</feature>
<dbReference type="Proteomes" id="UP000767238">
    <property type="component" value="Unassembled WGS sequence"/>
</dbReference>
<keyword evidence="1" id="KW-0863">Zinc-finger</keyword>
<feature type="domain" description="CCHC-type" evidence="3">
    <location>
        <begin position="131"/>
        <end position="145"/>
    </location>
</feature>
<evidence type="ECO:0000259" key="3">
    <source>
        <dbReference type="PROSITE" id="PS50158"/>
    </source>
</evidence>
<feature type="region of interest" description="Disordered" evidence="2">
    <location>
        <begin position="445"/>
        <end position="640"/>
    </location>
</feature>
<dbReference type="PROSITE" id="PS50158">
    <property type="entry name" value="ZF_CCHC"/>
    <property type="match status" value="2"/>
</dbReference>
<feature type="compositionally biased region" description="Low complexity" evidence="2">
    <location>
        <begin position="32"/>
        <end position="54"/>
    </location>
</feature>
<dbReference type="InterPro" id="IPR036875">
    <property type="entry name" value="Znf_CCHC_sf"/>
</dbReference>
<dbReference type="OrthoDB" id="3863715at2759"/>
<evidence type="ECO:0000313" key="5">
    <source>
        <dbReference type="Proteomes" id="UP000767238"/>
    </source>
</evidence>
<organism evidence="4 5">
    <name type="scientific">Aureobasidium melanogenum</name>
    <name type="common">Aureobasidium pullulans var. melanogenum</name>
    <dbReference type="NCBI Taxonomy" id="46634"/>
    <lineage>
        <taxon>Eukaryota</taxon>
        <taxon>Fungi</taxon>
        <taxon>Dikarya</taxon>
        <taxon>Ascomycota</taxon>
        <taxon>Pezizomycotina</taxon>
        <taxon>Dothideomycetes</taxon>
        <taxon>Dothideomycetidae</taxon>
        <taxon>Dothideales</taxon>
        <taxon>Saccotheciaceae</taxon>
        <taxon>Aureobasidium</taxon>
    </lineage>
</organism>
<evidence type="ECO:0000256" key="1">
    <source>
        <dbReference type="PROSITE-ProRule" id="PRU00047"/>
    </source>
</evidence>
<dbReference type="AlphaFoldDB" id="A0A9P8GC91"/>
<dbReference type="EMBL" id="JAHFYH010000089">
    <property type="protein sequence ID" value="KAH0214006.1"/>
    <property type="molecule type" value="Genomic_DNA"/>
</dbReference>
<reference evidence="4" key="2">
    <citation type="submission" date="2021-08" db="EMBL/GenBank/DDBJ databases">
        <authorList>
            <person name="Gostincar C."/>
            <person name="Sun X."/>
            <person name="Song Z."/>
            <person name="Gunde-Cimerman N."/>
        </authorList>
    </citation>
    <scope>NUCLEOTIDE SEQUENCE</scope>
    <source>
        <strain evidence="4">EXF-8016</strain>
    </source>
</reference>
<dbReference type="InterPro" id="IPR001878">
    <property type="entry name" value="Znf_CCHC"/>
</dbReference>
<feature type="compositionally biased region" description="Basic and acidic residues" evidence="2">
    <location>
        <begin position="517"/>
        <end position="536"/>
    </location>
</feature>
<gene>
    <name evidence="4" type="ORF">KCV03_g8648</name>
</gene>
<dbReference type="SMART" id="SM00343">
    <property type="entry name" value="ZnF_C2HC"/>
    <property type="match status" value="4"/>
</dbReference>
<evidence type="ECO:0000256" key="2">
    <source>
        <dbReference type="SAM" id="MobiDB-lite"/>
    </source>
</evidence>
<reference evidence="4" key="1">
    <citation type="journal article" date="2021" name="J Fungi (Basel)">
        <title>Virulence traits and population genomics of the black yeast Aureobasidium melanogenum.</title>
        <authorList>
            <person name="Cernosa A."/>
            <person name="Sun X."/>
            <person name="Gostincar C."/>
            <person name="Fang C."/>
            <person name="Gunde-Cimerman N."/>
            <person name="Song Z."/>
        </authorList>
    </citation>
    <scope>NUCLEOTIDE SEQUENCE</scope>
    <source>
        <strain evidence="4">EXF-8016</strain>
    </source>
</reference>
<feature type="compositionally biased region" description="Low complexity" evidence="2">
    <location>
        <begin position="476"/>
        <end position="488"/>
    </location>
</feature>
<accession>A0A9P8GC91</accession>
<evidence type="ECO:0000313" key="4">
    <source>
        <dbReference type="EMBL" id="KAH0214006.1"/>
    </source>
</evidence>
<keyword evidence="1" id="KW-0862">Zinc</keyword>
<feature type="non-terminal residue" evidence="4">
    <location>
        <position position="640"/>
    </location>
</feature>
<dbReference type="GO" id="GO:0008270">
    <property type="term" value="F:zinc ion binding"/>
    <property type="evidence" value="ECO:0007669"/>
    <property type="project" value="UniProtKB-KW"/>
</dbReference>
<keyword evidence="1" id="KW-0479">Metal-binding</keyword>
<name>A0A9P8GC91_AURME</name>